<keyword evidence="4" id="KW-0808">Transferase</keyword>
<protein>
    <submittedName>
        <fullName evidence="4">Aminotransferase, DegT/DnrJ/EryC1/StrS family</fullName>
    </submittedName>
</protein>
<dbReference type="PANTHER" id="PTHR30244:SF34">
    <property type="entry name" value="DTDP-4-AMINO-4,6-DIDEOXYGALACTOSE TRANSAMINASE"/>
    <property type="match status" value="1"/>
</dbReference>
<dbReference type="InterPro" id="IPR015421">
    <property type="entry name" value="PyrdxlP-dep_Trfase_major"/>
</dbReference>
<organism evidence="4">
    <name type="scientific">uncultured marine bacterium 440</name>
    <dbReference type="NCBI Taxonomy" id="257390"/>
    <lineage>
        <taxon>Bacteria</taxon>
        <taxon>environmental samples</taxon>
    </lineage>
</organism>
<dbReference type="GO" id="GO:0008483">
    <property type="term" value="F:transaminase activity"/>
    <property type="evidence" value="ECO:0007669"/>
    <property type="project" value="UniProtKB-KW"/>
</dbReference>
<name>Q6SHC4_9BACT</name>
<dbReference type="InterPro" id="IPR015424">
    <property type="entry name" value="PyrdxlP-dep_Trfase"/>
</dbReference>
<dbReference type="Gene3D" id="3.90.1150.10">
    <property type="entry name" value="Aspartate Aminotransferase, domain 1"/>
    <property type="match status" value="1"/>
</dbReference>
<dbReference type="InterPro" id="IPR000653">
    <property type="entry name" value="DegT/StrS_aminotransferase"/>
</dbReference>
<evidence type="ECO:0000256" key="1">
    <source>
        <dbReference type="PIRSR" id="PIRSR000390-1"/>
    </source>
</evidence>
<proteinExistence type="inferred from homology"/>
<dbReference type="AlphaFoldDB" id="Q6SHC4"/>
<comment type="similarity">
    <text evidence="3">Belongs to the DegT/DnrJ/EryC1 family.</text>
</comment>
<gene>
    <name evidence="4" type="ORF">MBMO_EBAC750-02H05.14</name>
</gene>
<dbReference type="EMBL" id="AY458637">
    <property type="protein sequence ID" value="AAR37696.1"/>
    <property type="molecule type" value="Genomic_DNA"/>
</dbReference>
<dbReference type="SUPFAM" id="SSF53383">
    <property type="entry name" value="PLP-dependent transferases"/>
    <property type="match status" value="1"/>
</dbReference>
<keyword evidence="4" id="KW-0032">Aminotransferase</keyword>
<dbReference type="PANTHER" id="PTHR30244">
    <property type="entry name" value="TRANSAMINASE"/>
    <property type="match status" value="1"/>
</dbReference>
<dbReference type="InterPro" id="IPR020026">
    <property type="entry name" value="PseC"/>
</dbReference>
<feature type="active site" description="Proton acceptor" evidence="1">
    <location>
        <position position="183"/>
    </location>
</feature>
<reference evidence="4" key="2">
    <citation type="submission" date="2003-12" db="EMBL/GenBank/DDBJ databases">
        <title>Monterey Bay Coastal Ocean Microbial Observatory environmental clone sequencing.</title>
        <authorList>
            <person name="DeLong E.F."/>
        </authorList>
    </citation>
    <scope>NUCLEOTIDE SEQUENCE</scope>
</reference>
<dbReference type="GO" id="GO:0030170">
    <property type="term" value="F:pyridoxal phosphate binding"/>
    <property type="evidence" value="ECO:0007669"/>
    <property type="project" value="TreeGrafter"/>
</dbReference>
<dbReference type="GO" id="GO:0000271">
    <property type="term" value="P:polysaccharide biosynthetic process"/>
    <property type="evidence" value="ECO:0007669"/>
    <property type="project" value="TreeGrafter"/>
</dbReference>
<evidence type="ECO:0000313" key="4">
    <source>
        <dbReference type="EMBL" id="AAR37696.1"/>
    </source>
</evidence>
<dbReference type="PIRSF" id="PIRSF000390">
    <property type="entry name" value="PLP_StrS"/>
    <property type="match status" value="1"/>
</dbReference>
<evidence type="ECO:0000256" key="3">
    <source>
        <dbReference type="RuleBase" id="RU004508"/>
    </source>
</evidence>
<sequence length="388" mass="43814">MIPYGKHHIDIDDIKSVSKVLKSENLTQGPLIKTFENAISKYVGSKYAVAVTSCTAGMHLAAIVSNMKKGKTLLTSAITFVSTANSSLFCGAKTIFADVDSNINISAQEVYKIFSKKKINALAPVHFGGLPCDMKKLKKIADKHKAIIYEDAAHAFGSTFLDGSRVGSCKYSDMTIFSFHPVKSIATGEGGVITTNSKKIYNKLLLLRNSGIEKNSSNFIYKNKSREKKNTNPWYYEMQELGYHYRITDIQCALGLSQLKKVNQFLIKRKQLAKRYDFELKNLKNCKIIQEGLRNNSSNHLYILKVNFKKLGVSRGKLMKLFKDKEIGTQVHYIPVPSHPYFKKKGYKYNNLPNSYEYYEGALSIPLYYDLSKKQQTHVIHAVKKLIG</sequence>
<dbReference type="InterPro" id="IPR015422">
    <property type="entry name" value="PyrdxlP-dep_Trfase_small"/>
</dbReference>
<dbReference type="Gene3D" id="3.40.640.10">
    <property type="entry name" value="Type I PLP-dependent aspartate aminotransferase-like (Major domain)"/>
    <property type="match status" value="1"/>
</dbReference>
<feature type="modified residue" description="N6-(pyridoxal phosphate)lysine" evidence="2">
    <location>
        <position position="183"/>
    </location>
</feature>
<evidence type="ECO:0000256" key="2">
    <source>
        <dbReference type="PIRSR" id="PIRSR000390-2"/>
    </source>
</evidence>
<accession>Q6SHC4</accession>
<dbReference type="NCBIfam" id="TIGR03588">
    <property type="entry name" value="PseC"/>
    <property type="match status" value="1"/>
</dbReference>
<reference evidence="4" key="1">
    <citation type="submission" date="2003-11" db="EMBL/GenBank/DDBJ databases">
        <authorList>
            <person name="Heidelberg J.F."/>
            <person name="Eisen J.A."/>
            <person name="Nelson W.C."/>
            <person name="DeLong E.F."/>
        </authorList>
    </citation>
    <scope>NUCLEOTIDE SEQUENCE</scope>
</reference>
<dbReference type="CDD" id="cd00616">
    <property type="entry name" value="AHBA_syn"/>
    <property type="match status" value="1"/>
</dbReference>
<dbReference type="Pfam" id="PF01041">
    <property type="entry name" value="DegT_DnrJ_EryC1"/>
    <property type="match status" value="1"/>
</dbReference>
<keyword evidence="2 3" id="KW-0663">Pyridoxal phosphate</keyword>